<organism evidence="8 9">
    <name type="scientific">Janibacter indicus</name>
    <dbReference type="NCBI Taxonomy" id="857417"/>
    <lineage>
        <taxon>Bacteria</taxon>
        <taxon>Bacillati</taxon>
        <taxon>Actinomycetota</taxon>
        <taxon>Actinomycetes</taxon>
        <taxon>Micrococcales</taxon>
        <taxon>Intrasporangiaceae</taxon>
        <taxon>Janibacter</taxon>
    </lineage>
</organism>
<dbReference type="Proteomes" id="UP000192634">
    <property type="component" value="Unassembled WGS sequence"/>
</dbReference>
<evidence type="ECO:0000313" key="9">
    <source>
        <dbReference type="Proteomes" id="UP000192634"/>
    </source>
</evidence>
<dbReference type="Pfam" id="PF06803">
    <property type="entry name" value="DUF1232"/>
    <property type="match status" value="1"/>
</dbReference>
<reference evidence="7 10" key="2">
    <citation type="submission" date="2020-10" db="EMBL/GenBank/DDBJ databases">
        <title>Janibacter indicus TT2 genome sequence.</title>
        <authorList>
            <person name="Lee K."/>
            <person name="Ganzorig M."/>
        </authorList>
    </citation>
    <scope>NUCLEOTIDE SEQUENCE [LARGE SCALE GENOMIC DNA]</scope>
    <source>
        <strain evidence="7 10">TT2</strain>
    </source>
</reference>
<feature type="domain" description="DUF1232" evidence="6">
    <location>
        <begin position="55"/>
        <end position="91"/>
    </location>
</feature>
<evidence type="ECO:0000256" key="5">
    <source>
        <dbReference type="SAM" id="Phobius"/>
    </source>
</evidence>
<protein>
    <submittedName>
        <fullName evidence="7">DUF1232 domain-containing protein</fullName>
    </submittedName>
</protein>
<dbReference type="InterPro" id="IPR010652">
    <property type="entry name" value="DUF1232"/>
</dbReference>
<gene>
    <name evidence="7" type="ORF">IGS73_05775</name>
    <name evidence="8" type="ORF">SAMN06296429_105231</name>
</gene>
<keyword evidence="2 5" id="KW-0812">Transmembrane</keyword>
<feature type="transmembrane region" description="Helical" evidence="5">
    <location>
        <begin position="47"/>
        <end position="66"/>
    </location>
</feature>
<feature type="transmembrane region" description="Helical" evidence="5">
    <location>
        <begin position="78"/>
        <end position="97"/>
    </location>
</feature>
<evidence type="ECO:0000256" key="2">
    <source>
        <dbReference type="ARBA" id="ARBA00022692"/>
    </source>
</evidence>
<dbReference type="EMBL" id="CP062789">
    <property type="protein sequence ID" value="QOK24519.1"/>
    <property type="molecule type" value="Genomic_DNA"/>
</dbReference>
<dbReference type="EMBL" id="FWXN01000005">
    <property type="protein sequence ID" value="SMC58965.1"/>
    <property type="molecule type" value="Genomic_DNA"/>
</dbReference>
<reference evidence="8 9" key="1">
    <citation type="submission" date="2017-04" db="EMBL/GenBank/DDBJ databases">
        <authorList>
            <person name="Afonso C.L."/>
            <person name="Miller P.J."/>
            <person name="Scott M.A."/>
            <person name="Spackman E."/>
            <person name="Goraichik I."/>
            <person name="Dimitrov K.M."/>
            <person name="Suarez D.L."/>
            <person name="Swayne D.E."/>
        </authorList>
    </citation>
    <scope>NUCLEOTIDE SEQUENCE [LARGE SCALE GENOMIC DNA]</scope>
    <source>
        <strain evidence="8 9">CGMCC 1.12511</strain>
    </source>
</reference>
<evidence type="ECO:0000313" key="8">
    <source>
        <dbReference type="EMBL" id="SMC58965.1"/>
    </source>
</evidence>
<keyword evidence="4 5" id="KW-0472">Membrane</keyword>
<evidence type="ECO:0000313" key="7">
    <source>
        <dbReference type="EMBL" id="QOK24519.1"/>
    </source>
</evidence>
<comment type="subcellular location">
    <subcellularLocation>
        <location evidence="1">Endomembrane system</location>
        <topology evidence="1">Multi-pass membrane protein</topology>
    </subcellularLocation>
</comment>
<keyword evidence="3 5" id="KW-1133">Transmembrane helix</keyword>
<evidence type="ECO:0000259" key="6">
    <source>
        <dbReference type="Pfam" id="PF06803"/>
    </source>
</evidence>
<dbReference type="OrthoDB" id="5147173at2"/>
<evidence type="ECO:0000313" key="10">
    <source>
        <dbReference type="Proteomes" id="UP000593998"/>
    </source>
</evidence>
<sequence>MVMSRRARSAVHLASAVRSASRPDGPSLLQRLRAVPRMVRAVRAGTYTGLTSTRLLMMLAGVGYIVSPVDVVPEGLLLAFGLLDDVMVIGWVAATLVKETEEFIAWEQGVAAHQAQWAQQQDRSQQQAWSSTVRSHVVPD</sequence>
<dbReference type="AlphaFoldDB" id="A0A1W2AE40"/>
<accession>A0A1W2AE40</accession>
<proteinExistence type="predicted"/>
<evidence type="ECO:0000256" key="4">
    <source>
        <dbReference type="ARBA" id="ARBA00023136"/>
    </source>
</evidence>
<dbReference type="GO" id="GO:0012505">
    <property type="term" value="C:endomembrane system"/>
    <property type="evidence" value="ECO:0007669"/>
    <property type="project" value="UniProtKB-SubCell"/>
</dbReference>
<evidence type="ECO:0000256" key="3">
    <source>
        <dbReference type="ARBA" id="ARBA00022989"/>
    </source>
</evidence>
<dbReference type="Proteomes" id="UP000593998">
    <property type="component" value="Chromosome"/>
</dbReference>
<name>A0A1W2AE40_9MICO</name>
<evidence type="ECO:0000256" key="1">
    <source>
        <dbReference type="ARBA" id="ARBA00004127"/>
    </source>
</evidence>